<feature type="transmembrane region" description="Helical" evidence="5">
    <location>
        <begin position="12"/>
        <end position="33"/>
    </location>
</feature>
<keyword evidence="3 5" id="KW-1133">Transmembrane helix</keyword>
<evidence type="ECO:0000313" key="6">
    <source>
        <dbReference type="EMBL" id="KAJ6703152.1"/>
    </source>
</evidence>
<dbReference type="AlphaFoldDB" id="A0A9Q0QAN7"/>
<evidence type="ECO:0000256" key="5">
    <source>
        <dbReference type="SAM" id="Phobius"/>
    </source>
</evidence>
<evidence type="ECO:0000256" key="3">
    <source>
        <dbReference type="ARBA" id="ARBA00022989"/>
    </source>
</evidence>
<comment type="caution">
    <text evidence="6">The sequence shown here is derived from an EMBL/GenBank/DDBJ whole genome shotgun (WGS) entry which is preliminary data.</text>
</comment>
<dbReference type="OrthoDB" id="1896682at2759"/>
<organism evidence="6 7">
    <name type="scientific">Salix viminalis</name>
    <name type="common">Common osier</name>
    <name type="synonym">Basket willow</name>
    <dbReference type="NCBI Taxonomy" id="40686"/>
    <lineage>
        <taxon>Eukaryota</taxon>
        <taxon>Viridiplantae</taxon>
        <taxon>Streptophyta</taxon>
        <taxon>Embryophyta</taxon>
        <taxon>Tracheophyta</taxon>
        <taxon>Spermatophyta</taxon>
        <taxon>Magnoliopsida</taxon>
        <taxon>eudicotyledons</taxon>
        <taxon>Gunneridae</taxon>
        <taxon>Pentapetalae</taxon>
        <taxon>rosids</taxon>
        <taxon>fabids</taxon>
        <taxon>Malpighiales</taxon>
        <taxon>Salicaceae</taxon>
        <taxon>Saliceae</taxon>
        <taxon>Salix</taxon>
    </lineage>
</organism>
<sequence>MKRPQFSPEKSCLLAVALSGLIIGAFLLSHLIWSVDNISSFGFCSLASAKARAAADYEATPIQLQSILHYATSKIVPQQSLAEISVTFDVLKTRSPCNFLVFGLGFDSLMWTSLNPHGTTLFLEEDPQWVQTIVEKAPTLNAHTVQYRTQLQEADSLLKNVPEWDLIMIDAPKGYFPEAPGRMAAIFSAVVMARGRKGSGVTHVFLHDVDRRVEKTFAEEFLCRKYLVKAVGRLWHFEIPAANVSQSGGWFC</sequence>
<dbReference type="GO" id="GO:0045492">
    <property type="term" value="P:xylan biosynthetic process"/>
    <property type="evidence" value="ECO:0007669"/>
    <property type="project" value="InterPro"/>
</dbReference>
<dbReference type="Proteomes" id="UP001151529">
    <property type="component" value="Chromosome 3"/>
</dbReference>
<keyword evidence="2 5" id="KW-0812">Transmembrane</keyword>
<evidence type="ECO:0000256" key="4">
    <source>
        <dbReference type="ARBA" id="ARBA00023136"/>
    </source>
</evidence>
<gene>
    <name evidence="6" type="ORF">OIU85_029153</name>
</gene>
<dbReference type="GO" id="GO:0000139">
    <property type="term" value="C:Golgi membrane"/>
    <property type="evidence" value="ECO:0007669"/>
    <property type="project" value="UniProtKB-SubCell"/>
</dbReference>
<accession>A0A9Q0QAN7</accession>
<dbReference type="EMBL" id="JAPFFL010000009">
    <property type="protein sequence ID" value="KAJ6703152.1"/>
    <property type="molecule type" value="Genomic_DNA"/>
</dbReference>
<dbReference type="InterPro" id="IPR006514">
    <property type="entry name" value="IRX15/GXM/AGM"/>
</dbReference>
<dbReference type="PANTHER" id="PTHR31444">
    <property type="entry name" value="OS11G0490100 PROTEIN"/>
    <property type="match status" value="1"/>
</dbReference>
<reference evidence="6" key="1">
    <citation type="submission" date="2022-11" db="EMBL/GenBank/DDBJ databases">
        <authorList>
            <person name="Hyden B.L."/>
            <person name="Feng K."/>
            <person name="Yates T."/>
            <person name="Jawdy S."/>
            <person name="Smart L.B."/>
            <person name="Muchero W."/>
        </authorList>
    </citation>
    <scope>NUCLEOTIDE SEQUENCE</scope>
    <source>
        <tissue evidence="6">Shoot tip</tissue>
    </source>
</reference>
<dbReference type="Pfam" id="PF21729">
    <property type="entry name" value="IRX15_IRX15L_GXM"/>
    <property type="match status" value="2"/>
</dbReference>
<evidence type="ECO:0000256" key="2">
    <source>
        <dbReference type="ARBA" id="ARBA00022692"/>
    </source>
</evidence>
<protein>
    <recommendedName>
        <fullName evidence="8">Polysaccharide biosynthesis domain-containing protein</fullName>
    </recommendedName>
</protein>
<evidence type="ECO:0008006" key="8">
    <source>
        <dbReference type="Google" id="ProtNLM"/>
    </source>
</evidence>
<proteinExistence type="predicted"/>
<evidence type="ECO:0000313" key="7">
    <source>
        <dbReference type="Proteomes" id="UP001151529"/>
    </source>
</evidence>
<name>A0A9Q0QAN7_SALVM</name>
<comment type="subcellular location">
    <subcellularLocation>
        <location evidence="1">Golgi apparatus membrane</location>
        <topology evidence="1">Single-pass membrane protein</topology>
    </subcellularLocation>
</comment>
<keyword evidence="4 5" id="KW-0472">Membrane</keyword>
<evidence type="ECO:0000256" key="1">
    <source>
        <dbReference type="ARBA" id="ARBA00004194"/>
    </source>
</evidence>
<keyword evidence="7" id="KW-1185">Reference proteome</keyword>
<reference evidence="6" key="2">
    <citation type="journal article" date="2023" name="Int. J. Mol. Sci.">
        <title>De Novo Assembly and Annotation of 11 Diverse Shrub Willow (Salix) Genomes Reveals Novel Gene Organization in Sex-Linked Regions.</title>
        <authorList>
            <person name="Hyden B."/>
            <person name="Feng K."/>
            <person name="Yates T.B."/>
            <person name="Jawdy S."/>
            <person name="Cereghino C."/>
            <person name="Smart L.B."/>
            <person name="Muchero W."/>
        </authorList>
    </citation>
    <scope>NUCLEOTIDE SEQUENCE [LARGE SCALE GENOMIC DNA]</scope>
    <source>
        <tissue evidence="6">Shoot tip</tissue>
    </source>
</reference>